<protein>
    <submittedName>
        <fullName evidence="1">Tetratricopeptide repeat-containing protein</fullName>
    </submittedName>
</protein>
<comment type="caution">
    <text evidence="1">The sequence shown here is derived from an EMBL/GenBank/DDBJ whole genome shotgun (WGS) entry which is preliminary data.</text>
</comment>
<dbReference type="SUPFAM" id="SSF52540">
    <property type="entry name" value="P-loop containing nucleoside triphosphate hydrolases"/>
    <property type="match status" value="1"/>
</dbReference>
<name>A0ABT1IMA5_9PSEU</name>
<keyword evidence="2" id="KW-1185">Reference proteome</keyword>
<dbReference type="Pfam" id="PF13374">
    <property type="entry name" value="TPR_10"/>
    <property type="match status" value="1"/>
</dbReference>
<dbReference type="Gene3D" id="3.40.50.300">
    <property type="entry name" value="P-loop containing nucleotide triphosphate hydrolases"/>
    <property type="match status" value="1"/>
</dbReference>
<dbReference type="InterPro" id="IPR053137">
    <property type="entry name" value="NLR-like"/>
</dbReference>
<accession>A0ABT1IMA5</accession>
<evidence type="ECO:0000313" key="1">
    <source>
        <dbReference type="EMBL" id="MCP2273331.1"/>
    </source>
</evidence>
<dbReference type="EMBL" id="JAMTCO010000016">
    <property type="protein sequence ID" value="MCP2273331.1"/>
    <property type="molecule type" value="Genomic_DNA"/>
</dbReference>
<dbReference type="InterPro" id="IPR027417">
    <property type="entry name" value="P-loop_NTPase"/>
</dbReference>
<dbReference type="PANTHER" id="PTHR46082">
    <property type="entry name" value="ATP/GTP-BINDING PROTEIN-RELATED"/>
    <property type="match status" value="1"/>
</dbReference>
<reference evidence="1 2" key="1">
    <citation type="submission" date="2022-06" db="EMBL/GenBank/DDBJ databases">
        <title>Genomic Encyclopedia of Archaeal and Bacterial Type Strains, Phase II (KMG-II): from individual species to whole genera.</title>
        <authorList>
            <person name="Goeker M."/>
        </authorList>
    </citation>
    <scope>NUCLEOTIDE SEQUENCE [LARGE SCALE GENOMIC DNA]</scope>
    <source>
        <strain evidence="1 2">DSM 44255</strain>
    </source>
</reference>
<dbReference type="PANTHER" id="PTHR46082:SF6">
    <property type="entry name" value="AAA+ ATPASE DOMAIN-CONTAINING PROTEIN-RELATED"/>
    <property type="match status" value="1"/>
</dbReference>
<dbReference type="Gene3D" id="1.25.40.10">
    <property type="entry name" value="Tetratricopeptide repeat domain"/>
    <property type="match status" value="2"/>
</dbReference>
<dbReference type="Proteomes" id="UP001205185">
    <property type="component" value="Unassembled WGS sequence"/>
</dbReference>
<dbReference type="InterPro" id="IPR011990">
    <property type="entry name" value="TPR-like_helical_dom_sf"/>
</dbReference>
<organism evidence="1 2">
    <name type="scientific">Actinokineospora diospyrosa</name>
    <dbReference type="NCBI Taxonomy" id="103728"/>
    <lineage>
        <taxon>Bacteria</taxon>
        <taxon>Bacillati</taxon>
        <taxon>Actinomycetota</taxon>
        <taxon>Actinomycetes</taxon>
        <taxon>Pseudonocardiales</taxon>
        <taxon>Pseudonocardiaceae</taxon>
        <taxon>Actinokineospora</taxon>
    </lineage>
</organism>
<gene>
    <name evidence="1" type="ORF">LV75_005860</name>
</gene>
<sequence>MIQGWEHRPGVGMAAVDKAAVENERSGRARPVVWMTEPPPADRVANTIPNAAEVSRVVQSGSIGGDVLTGGQKVTIGAGSQVVLSGNPAVPAMESLSPSQSASRIPPTRLFLGRSAELARLDAVVGESGRAAVVAVHGLGGVGKSTLAARFAGLHADRFSFVWWVVADSAAALATGLAEVSAAVAPETRSLPLEERAELGTRWLASHDGWLLVLDNLTGPAEVAELVARVRTGTIVITSRLGVGWQGVAATVAVDVLPAADAEELLARIVRDQWPDADLSGAEALCAELGWLPLAVEQAAAYLAQTMITPTVYLDLLSKYPARMFTATAEGSDAHRTMARIWHVTLDRLADTPLAGQLLHLLAWWAPEDIPRAFLSSTDELAVHEALGKLAAYNMITLGPTTITVHRLVQAVSRTPDPADPHRQPDDIATARDLASSTLASRVDGLDPERPADWPHYQAVLPHAQALMDRTAPEVDTPDMSALLSWLGSYLIGRGAVSVVFHRRAVHGRRRHHGPDHPETLAARNNLAHAYTAAGSVDQAIVLLTTLLADCMRALGSAHPGTLTVINNLAGAYREAGDIDQAFQLFEVALAERERVLGRAHPDTLATRSNMAEVHWRVGDRDQARVLMEATLAERERILGSDHPDTLTSRNNLAEMFREFGEVDRALALFQACLADCERTLGADHPHTSVVRNNLAGTYQTAGAVDRAIPLFEAALADRARLGSPDHPNVLGLRNNLAGAHRDLGDLDRAISLFEDAFRDATRILGADHRMTKVIQDNLDHVRRLRASGSSEDGLSGGVDVC</sequence>
<evidence type="ECO:0000313" key="2">
    <source>
        <dbReference type="Proteomes" id="UP001205185"/>
    </source>
</evidence>
<dbReference type="PRINTS" id="PR00364">
    <property type="entry name" value="DISEASERSIST"/>
</dbReference>
<dbReference type="SUPFAM" id="SSF48452">
    <property type="entry name" value="TPR-like"/>
    <property type="match status" value="1"/>
</dbReference>
<proteinExistence type="predicted"/>
<dbReference type="Pfam" id="PF13424">
    <property type="entry name" value="TPR_12"/>
    <property type="match status" value="3"/>
</dbReference>